<evidence type="ECO:0000256" key="2">
    <source>
        <dbReference type="ARBA" id="ARBA00022448"/>
    </source>
</evidence>
<dbReference type="InterPro" id="IPR003439">
    <property type="entry name" value="ABC_transporter-like_ATP-bd"/>
</dbReference>
<dbReference type="InterPro" id="IPR035906">
    <property type="entry name" value="MetI-like_sf"/>
</dbReference>
<proteinExistence type="inferred from homology"/>
<sequence>MRLLRWWLEHNVRGRCHAGGGTSSGAGSSPTGSGTVNVLYAGSLVALMEKQIGPAYEKATGYKFAGFGAGSTALAAQIKGKVRKADVFISASPKADAELMGKDNGDWLQWYISYAASPLVLGYNTRSKFAEKIKAGPWYDAITESGFRVGTTDPQADPKGKLAHEALLSAGKQHPKLLGLAKSDKIVFPEETLVADLQSGQLDAGFFYTSEAKAAGIPTVELAGQKLKATYTASVLKDAPNKAGAEAFVAYLLGPDARMTLQQDDFQLITPPRRPAAECPTRSAKPCPASARKAAQRPYRDAGGAARPLSRRPARRLPHPAGRLERPWLRRVRAARRGTHLGHQRDNQRVDRRGARHSARPLAGALPGVLHRIAGVLVQLPLALPPVMSGIVLVYVVGPYTWLGERFDGRLTESLAGVVIAQTFVAAPFLIIAARSAFEAIDPQLDDVAATLGHRRLARFVRVDLRIAAPAIRAGLLLTWLRALGEYGATVLLAYHPYTLPVFTYVRFSSTGIPTTQAPTAVALAVAAVVLLLAGFRLPRAMRARLRRPAPGTKPVAPSTIDARPVSFDIDTRVGDFHLQVSHAARSPRIAVLGASGAGKSLLLRSLAGLLGSGVGEVRLGDDRLDGVPVEERRLGYVPQQHGLFPDRTAWQQTTFGTHADPGVAAWWLQRLQLDGLQDRLPQELSGGQRQRVVLAAALAGSPRLLLLDEPFSALDYPVRQELTALVRRLQQRDSLATVLVTHDPTEAAMLADELVVIVDGQVAQSGTVREVFDAPASPTVARLVGLTNVRTGVMASDGVLEAEGVRVATGAKLPAGTPVTWCVRPERVAVGDAGEHEVTITDVVDLGSQLLLELRWRQGLDLQAHQLISDGLRPRAGETARVHIDPDAISVWPDQAG</sequence>
<keyword evidence="5" id="KW-0067">ATP-binding</keyword>
<dbReference type="SUPFAM" id="SSF161098">
    <property type="entry name" value="MetI-like"/>
    <property type="match status" value="1"/>
</dbReference>
<comment type="caution">
    <text evidence="12">The sequence shown here is derived from an EMBL/GenBank/DDBJ whole genome shotgun (WGS) entry which is preliminary data.</text>
</comment>
<dbReference type="Proteomes" id="UP001596298">
    <property type="component" value="Unassembled WGS sequence"/>
</dbReference>
<feature type="transmembrane region" description="Helical" evidence="8">
    <location>
        <begin position="415"/>
        <end position="434"/>
    </location>
</feature>
<dbReference type="PANTHER" id="PTHR42781:SF4">
    <property type="entry name" value="SPERMIDINE_PUTRESCINE IMPORT ATP-BINDING PROTEIN POTA"/>
    <property type="match status" value="1"/>
</dbReference>
<keyword evidence="4" id="KW-0547">Nucleotide-binding</keyword>
<keyword evidence="13" id="KW-1185">Reference proteome</keyword>
<dbReference type="PROSITE" id="PS50928">
    <property type="entry name" value="ABC_TM1"/>
    <property type="match status" value="1"/>
</dbReference>
<dbReference type="PROSITE" id="PS00211">
    <property type="entry name" value="ABC_TRANSPORTER_1"/>
    <property type="match status" value="1"/>
</dbReference>
<evidence type="ECO:0000313" key="12">
    <source>
        <dbReference type="EMBL" id="MFC6704772.1"/>
    </source>
</evidence>
<dbReference type="RefSeq" id="WP_382399309.1">
    <property type="nucleotide sequence ID" value="NZ_JBHSWH010000001.1"/>
</dbReference>
<protein>
    <submittedName>
        <fullName evidence="12">Extracellular solute-binding protein</fullName>
    </submittedName>
</protein>
<reference evidence="13" key="1">
    <citation type="journal article" date="2019" name="Int. J. Syst. Evol. Microbiol.">
        <title>The Global Catalogue of Microorganisms (GCM) 10K type strain sequencing project: providing services to taxonomists for standard genome sequencing and annotation.</title>
        <authorList>
            <consortium name="The Broad Institute Genomics Platform"/>
            <consortium name="The Broad Institute Genome Sequencing Center for Infectious Disease"/>
            <person name="Wu L."/>
            <person name="Ma J."/>
        </authorList>
    </citation>
    <scope>NUCLEOTIDE SEQUENCE [LARGE SCALE GENOMIC DNA]</scope>
    <source>
        <strain evidence="13">CCUG 58127</strain>
    </source>
</reference>
<organism evidence="12 13">
    <name type="scientific">Flexivirga alba</name>
    <dbReference type="NCBI Taxonomy" id="702742"/>
    <lineage>
        <taxon>Bacteria</taxon>
        <taxon>Bacillati</taxon>
        <taxon>Actinomycetota</taxon>
        <taxon>Actinomycetes</taxon>
        <taxon>Micrococcales</taxon>
        <taxon>Dermacoccaceae</taxon>
        <taxon>Flexivirga</taxon>
    </lineage>
</organism>
<evidence type="ECO:0000256" key="7">
    <source>
        <dbReference type="ARBA" id="ARBA00023136"/>
    </source>
</evidence>
<dbReference type="Gene3D" id="3.40.190.10">
    <property type="entry name" value="Periplasmic binding protein-like II"/>
    <property type="match status" value="2"/>
</dbReference>
<evidence type="ECO:0000256" key="3">
    <source>
        <dbReference type="ARBA" id="ARBA00022692"/>
    </source>
</evidence>
<feature type="region of interest" description="Disordered" evidence="9">
    <location>
        <begin position="272"/>
        <end position="319"/>
    </location>
</feature>
<dbReference type="PROSITE" id="PS50893">
    <property type="entry name" value="ABC_TRANSPORTER_2"/>
    <property type="match status" value="1"/>
</dbReference>
<feature type="transmembrane region" description="Helical" evidence="8">
    <location>
        <begin position="382"/>
        <end position="403"/>
    </location>
</feature>
<name>A0ABW2AD66_9MICO</name>
<feature type="transmembrane region" description="Helical" evidence="8">
    <location>
        <begin position="476"/>
        <end position="498"/>
    </location>
</feature>
<dbReference type="Pfam" id="PF08402">
    <property type="entry name" value="TOBE_2"/>
    <property type="match status" value="1"/>
</dbReference>
<evidence type="ECO:0000256" key="6">
    <source>
        <dbReference type="ARBA" id="ARBA00022989"/>
    </source>
</evidence>
<dbReference type="SUPFAM" id="SSF53850">
    <property type="entry name" value="Periplasmic binding protein-like II"/>
    <property type="match status" value="1"/>
</dbReference>
<dbReference type="InterPro" id="IPR027417">
    <property type="entry name" value="P-loop_NTPase"/>
</dbReference>
<dbReference type="PANTHER" id="PTHR42781">
    <property type="entry name" value="SPERMIDINE/PUTRESCINE IMPORT ATP-BINDING PROTEIN POTA"/>
    <property type="match status" value="1"/>
</dbReference>
<keyword evidence="2 8" id="KW-0813">Transport</keyword>
<evidence type="ECO:0000256" key="1">
    <source>
        <dbReference type="ARBA" id="ARBA00004141"/>
    </source>
</evidence>
<evidence type="ECO:0000256" key="5">
    <source>
        <dbReference type="ARBA" id="ARBA00022840"/>
    </source>
</evidence>
<accession>A0ABW2AD66</accession>
<dbReference type="CDD" id="cd06261">
    <property type="entry name" value="TM_PBP2"/>
    <property type="match status" value="1"/>
</dbReference>
<evidence type="ECO:0000256" key="8">
    <source>
        <dbReference type="RuleBase" id="RU363032"/>
    </source>
</evidence>
<dbReference type="SUPFAM" id="SSF50331">
    <property type="entry name" value="MOP-like"/>
    <property type="match status" value="1"/>
</dbReference>
<dbReference type="InterPro" id="IPR050093">
    <property type="entry name" value="ABC_SmlMolc_Importer"/>
</dbReference>
<dbReference type="Pfam" id="PF13531">
    <property type="entry name" value="SBP_bac_11"/>
    <property type="match status" value="1"/>
</dbReference>
<dbReference type="InterPro" id="IPR017871">
    <property type="entry name" value="ABC_transporter-like_CS"/>
</dbReference>
<comment type="similarity">
    <text evidence="8">Belongs to the binding-protein-dependent transport system permease family.</text>
</comment>
<dbReference type="EMBL" id="JBHSWH010000001">
    <property type="protein sequence ID" value="MFC6704772.1"/>
    <property type="molecule type" value="Genomic_DNA"/>
</dbReference>
<keyword evidence="7 8" id="KW-0472">Membrane</keyword>
<feature type="transmembrane region" description="Helical" evidence="8">
    <location>
        <begin position="518"/>
        <end position="538"/>
    </location>
</feature>
<evidence type="ECO:0000259" key="11">
    <source>
        <dbReference type="PROSITE" id="PS50928"/>
    </source>
</evidence>
<evidence type="ECO:0000256" key="9">
    <source>
        <dbReference type="SAM" id="MobiDB-lite"/>
    </source>
</evidence>
<dbReference type="SUPFAM" id="SSF52540">
    <property type="entry name" value="P-loop containing nucleoside triphosphate hydrolases"/>
    <property type="match status" value="1"/>
</dbReference>
<dbReference type="Gene3D" id="1.10.3720.10">
    <property type="entry name" value="MetI-like"/>
    <property type="match status" value="1"/>
</dbReference>
<feature type="domain" description="ABC transporter" evidence="10">
    <location>
        <begin position="561"/>
        <end position="785"/>
    </location>
</feature>
<dbReference type="InterPro" id="IPR008995">
    <property type="entry name" value="Mo/tungstate-bd_C_term_dom"/>
</dbReference>
<feature type="compositionally biased region" description="Basic residues" evidence="9">
    <location>
        <begin position="309"/>
        <end position="318"/>
    </location>
</feature>
<dbReference type="CDD" id="cd13540">
    <property type="entry name" value="PBP2_ModA_WtpA"/>
    <property type="match status" value="1"/>
</dbReference>
<dbReference type="InterPro" id="IPR000515">
    <property type="entry name" value="MetI-like"/>
</dbReference>
<dbReference type="Gene3D" id="3.40.50.300">
    <property type="entry name" value="P-loop containing nucleotide triphosphate hydrolases"/>
    <property type="match status" value="1"/>
</dbReference>
<evidence type="ECO:0000259" key="10">
    <source>
        <dbReference type="PROSITE" id="PS50893"/>
    </source>
</evidence>
<gene>
    <name evidence="12" type="ORF">ACFQDH_05715</name>
</gene>
<evidence type="ECO:0000256" key="4">
    <source>
        <dbReference type="ARBA" id="ARBA00022741"/>
    </source>
</evidence>
<feature type="domain" description="ABC transmembrane type-1" evidence="11">
    <location>
        <begin position="341"/>
        <end position="534"/>
    </location>
</feature>
<dbReference type="InterPro" id="IPR003593">
    <property type="entry name" value="AAA+_ATPase"/>
</dbReference>
<keyword evidence="3 8" id="KW-0812">Transmembrane</keyword>
<dbReference type="InterPro" id="IPR013611">
    <property type="entry name" value="Transp-assoc_OB_typ2"/>
</dbReference>
<evidence type="ECO:0000313" key="13">
    <source>
        <dbReference type="Proteomes" id="UP001596298"/>
    </source>
</evidence>
<dbReference type="Pfam" id="PF00005">
    <property type="entry name" value="ABC_tran"/>
    <property type="match status" value="1"/>
</dbReference>
<dbReference type="Pfam" id="PF00528">
    <property type="entry name" value="BPD_transp_1"/>
    <property type="match status" value="1"/>
</dbReference>
<keyword evidence="6 8" id="KW-1133">Transmembrane helix</keyword>
<feature type="compositionally biased region" description="Basic and acidic residues" evidence="9">
    <location>
        <begin position="343"/>
        <end position="353"/>
    </location>
</feature>
<comment type="subcellular location">
    <subcellularLocation>
        <location evidence="8">Cell membrane</location>
        <topology evidence="8">Multi-pass membrane protein</topology>
    </subcellularLocation>
    <subcellularLocation>
        <location evidence="1">Membrane</location>
        <topology evidence="1">Multi-pass membrane protein</topology>
    </subcellularLocation>
</comment>
<dbReference type="SMART" id="SM00382">
    <property type="entry name" value="AAA"/>
    <property type="match status" value="1"/>
</dbReference>
<feature type="region of interest" description="Disordered" evidence="9">
    <location>
        <begin position="337"/>
        <end position="357"/>
    </location>
</feature>